<proteinExistence type="predicted"/>
<reference evidence="1 2" key="1">
    <citation type="submission" date="2023-03" db="EMBL/GenBank/DDBJ databases">
        <title>Description of Hydrogenimonas sp. ISO32.</title>
        <authorList>
            <person name="Mino S."/>
            <person name="Fukazawa S."/>
            <person name="Sawabe T."/>
        </authorList>
    </citation>
    <scope>NUCLEOTIDE SEQUENCE [LARGE SCALE GENOMIC DNA]</scope>
    <source>
        <strain evidence="1 2">ISO32</strain>
    </source>
</reference>
<gene>
    <name evidence="1" type="ORF">HCR_14950</name>
</gene>
<organism evidence="1 2">
    <name type="scientific">Hydrogenimonas cancrithermarum</name>
    <dbReference type="NCBI Taxonomy" id="2993563"/>
    <lineage>
        <taxon>Bacteria</taxon>
        <taxon>Pseudomonadati</taxon>
        <taxon>Campylobacterota</taxon>
        <taxon>Epsilonproteobacteria</taxon>
        <taxon>Campylobacterales</taxon>
        <taxon>Hydrogenimonadaceae</taxon>
        <taxon>Hydrogenimonas</taxon>
    </lineage>
</organism>
<dbReference type="RefSeq" id="WP_286336151.1">
    <property type="nucleotide sequence ID" value="NZ_AP027370.1"/>
</dbReference>
<protein>
    <submittedName>
        <fullName evidence="1">Uncharacterized protein</fullName>
    </submittedName>
</protein>
<dbReference type="EMBL" id="AP027370">
    <property type="protein sequence ID" value="BDY13183.1"/>
    <property type="molecule type" value="Genomic_DNA"/>
</dbReference>
<evidence type="ECO:0000313" key="2">
    <source>
        <dbReference type="Proteomes" id="UP001321445"/>
    </source>
</evidence>
<dbReference type="Proteomes" id="UP001321445">
    <property type="component" value="Chromosome"/>
</dbReference>
<name>A0ABM8FNP5_9BACT</name>
<sequence>MHFNGMHFKQKLDGWIESSNVKGCIDRELYRLKRYGSPATMVMYRSDDPHFEEKFYLHSRRTDHLIPLADKHYLLLYGNTDMPNAVKAIDNLRVHLEAGGDNRKNRIALTQLRENDELNDALKRLLTLFVIAIQREDRIVDDAYLMR</sequence>
<keyword evidence="2" id="KW-1185">Reference proteome</keyword>
<evidence type="ECO:0000313" key="1">
    <source>
        <dbReference type="EMBL" id="BDY13183.1"/>
    </source>
</evidence>
<accession>A0ABM8FNP5</accession>